<feature type="transmembrane region" description="Helical" evidence="10">
    <location>
        <begin position="281"/>
        <end position="302"/>
    </location>
</feature>
<comment type="similarity">
    <text evidence="3">Belongs to the peptidase M50B family.</text>
</comment>
<dbReference type="InterPro" id="IPR044838">
    <property type="entry name" value="EGY1-like"/>
</dbReference>
<feature type="transmembrane region" description="Helical" evidence="10">
    <location>
        <begin position="116"/>
        <end position="136"/>
    </location>
</feature>
<comment type="caution">
    <text evidence="12">The sequence shown here is derived from an EMBL/GenBank/DDBJ whole genome shotgun (WGS) entry which is preliminary data.</text>
</comment>
<evidence type="ECO:0000256" key="2">
    <source>
        <dbReference type="ARBA" id="ARBA00004141"/>
    </source>
</evidence>
<feature type="transmembrane region" description="Helical" evidence="10">
    <location>
        <begin position="46"/>
        <end position="66"/>
    </location>
</feature>
<keyword evidence="5 10" id="KW-0812">Transmembrane</keyword>
<dbReference type="Pfam" id="PF02163">
    <property type="entry name" value="Peptidase_M50"/>
    <property type="match status" value="1"/>
</dbReference>
<evidence type="ECO:0000256" key="4">
    <source>
        <dbReference type="ARBA" id="ARBA00022670"/>
    </source>
</evidence>
<keyword evidence="6" id="KW-0378">Hydrolase</keyword>
<accession>A0A150PJ74</accession>
<comment type="subcellular location">
    <subcellularLocation>
        <location evidence="2">Membrane</location>
        <topology evidence="2">Multi-pass membrane protein</topology>
    </subcellularLocation>
</comment>
<evidence type="ECO:0000256" key="3">
    <source>
        <dbReference type="ARBA" id="ARBA00007931"/>
    </source>
</evidence>
<dbReference type="CDD" id="cd06160">
    <property type="entry name" value="S2P-M50_like_2"/>
    <property type="match status" value="1"/>
</dbReference>
<keyword evidence="7" id="KW-0809">Transit peptide</keyword>
<proteinExistence type="inferred from homology"/>
<evidence type="ECO:0000256" key="8">
    <source>
        <dbReference type="ARBA" id="ARBA00022989"/>
    </source>
</evidence>
<evidence type="ECO:0000256" key="10">
    <source>
        <dbReference type="SAM" id="Phobius"/>
    </source>
</evidence>
<reference evidence="12 13" key="1">
    <citation type="submission" date="2014-02" db="EMBL/GenBank/DDBJ databases">
        <title>The small core and large imbalanced accessory genome model reveals a collaborative survival strategy of Sorangium cellulosum strains in nature.</title>
        <authorList>
            <person name="Han K."/>
            <person name="Peng R."/>
            <person name="Blom J."/>
            <person name="Li Y.-Z."/>
        </authorList>
    </citation>
    <scope>NUCLEOTIDE SEQUENCE [LARGE SCALE GENOMIC DNA]</scope>
    <source>
        <strain evidence="12 13">So0157-25</strain>
    </source>
</reference>
<gene>
    <name evidence="12" type="ORF">BE08_43020</name>
</gene>
<evidence type="ECO:0000256" key="5">
    <source>
        <dbReference type="ARBA" id="ARBA00022692"/>
    </source>
</evidence>
<evidence type="ECO:0000256" key="6">
    <source>
        <dbReference type="ARBA" id="ARBA00022801"/>
    </source>
</evidence>
<keyword evidence="9 10" id="KW-0472">Membrane</keyword>
<evidence type="ECO:0000256" key="9">
    <source>
        <dbReference type="ARBA" id="ARBA00023136"/>
    </source>
</evidence>
<dbReference type="AlphaFoldDB" id="A0A150PJ74"/>
<feature type="transmembrane region" description="Helical" evidence="10">
    <location>
        <begin position="323"/>
        <end position="341"/>
    </location>
</feature>
<dbReference type="GO" id="GO:0006508">
    <property type="term" value="P:proteolysis"/>
    <property type="evidence" value="ECO:0007669"/>
    <property type="project" value="UniProtKB-KW"/>
</dbReference>
<dbReference type="GO" id="GO:0008233">
    <property type="term" value="F:peptidase activity"/>
    <property type="evidence" value="ECO:0007669"/>
    <property type="project" value="UniProtKB-KW"/>
</dbReference>
<dbReference type="GO" id="GO:0016020">
    <property type="term" value="C:membrane"/>
    <property type="evidence" value="ECO:0007669"/>
    <property type="project" value="UniProtKB-SubCell"/>
</dbReference>
<dbReference type="InterPro" id="IPR008915">
    <property type="entry name" value="Peptidase_M50"/>
</dbReference>
<dbReference type="PANTHER" id="PTHR31412">
    <property type="entry name" value="ZINC METALLOPROTEASE EGY1"/>
    <property type="match status" value="1"/>
</dbReference>
<evidence type="ECO:0000256" key="1">
    <source>
        <dbReference type="ARBA" id="ARBA00001947"/>
    </source>
</evidence>
<name>A0A150PJ74_SORCE</name>
<comment type="cofactor">
    <cofactor evidence="1">
        <name>Zn(2+)</name>
        <dbReference type="ChEBI" id="CHEBI:29105"/>
    </cofactor>
</comment>
<dbReference type="PANTHER" id="PTHR31412:SF0">
    <property type="entry name" value="ZINC METALLOPROTEASE EGY1, CHLOROPLASTIC-RELATED"/>
    <property type="match status" value="1"/>
</dbReference>
<evidence type="ECO:0000259" key="11">
    <source>
        <dbReference type="Pfam" id="PF02163"/>
    </source>
</evidence>
<evidence type="ECO:0000256" key="7">
    <source>
        <dbReference type="ARBA" id="ARBA00022946"/>
    </source>
</evidence>
<feature type="transmembrane region" description="Helical" evidence="10">
    <location>
        <begin position="86"/>
        <end position="104"/>
    </location>
</feature>
<dbReference type="Proteomes" id="UP000075420">
    <property type="component" value="Unassembled WGS sequence"/>
</dbReference>
<evidence type="ECO:0000313" key="12">
    <source>
        <dbReference type="EMBL" id="KYF55741.1"/>
    </source>
</evidence>
<evidence type="ECO:0000313" key="13">
    <source>
        <dbReference type="Proteomes" id="UP000075420"/>
    </source>
</evidence>
<organism evidence="12 13">
    <name type="scientific">Sorangium cellulosum</name>
    <name type="common">Polyangium cellulosum</name>
    <dbReference type="NCBI Taxonomy" id="56"/>
    <lineage>
        <taxon>Bacteria</taxon>
        <taxon>Pseudomonadati</taxon>
        <taxon>Myxococcota</taxon>
        <taxon>Polyangia</taxon>
        <taxon>Polyangiales</taxon>
        <taxon>Polyangiaceae</taxon>
        <taxon>Sorangium</taxon>
    </lineage>
</organism>
<keyword evidence="4 12" id="KW-0645">Protease</keyword>
<feature type="domain" description="Peptidase M50" evidence="11">
    <location>
        <begin position="86"/>
        <end position="261"/>
    </location>
</feature>
<keyword evidence="8 10" id="KW-1133">Transmembrane helix</keyword>
<dbReference type="EMBL" id="JELY01001447">
    <property type="protein sequence ID" value="KYF55741.1"/>
    <property type="molecule type" value="Genomic_DNA"/>
</dbReference>
<feature type="transmembrane region" description="Helical" evidence="10">
    <location>
        <begin position="148"/>
        <end position="168"/>
    </location>
</feature>
<sequence length="344" mass="36739">MTDDRRFSSSSPLDLEVELAPAATSSAGPSARPASRPAPLRWKKNLALFCLTVVSVFIAGTLWAGVTPQDDGVLALVKVLPQAWPFAVPFLAILLAHEFGHYFAARAHGVEASLPYFIPMPIVSPLGTMGAVISMKGTIKSRNALLDIGASGPLAGLAVALPVLFVGLMQSEVSATSGPALQEGRSLLYLLVRRLAVGPIQEGHDVFLGPTAMAGWAGLLITALNLFPVGQLDGGHVAYALFGKRQDRYGRAVHYLMLALFLGNVVYFTRRFIADGLPDALRAAVANGMPWLVWFGVVYVMLRVGGREHPPTEPGELSPARKAIAVVTLIFFVLLLMPTPFGTY</sequence>
<feature type="transmembrane region" description="Helical" evidence="10">
    <location>
        <begin position="252"/>
        <end position="269"/>
    </location>
</feature>
<protein>
    <submittedName>
        <fullName evidence="12">Integral membrane protease</fullName>
    </submittedName>
</protein>